<dbReference type="Proteomes" id="UP000799437">
    <property type="component" value="Unassembled WGS sequence"/>
</dbReference>
<evidence type="ECO:0000256" key="2">
    <source>
        <dbReference type="ARBA" id="ARBA00022598"/>
    </source>
</evidence>
<keyword evidence="3" id="KW-0547">Nucleotide-binding</keyword>
<keyword evidence="12" id="KW-1185">Reference proteome</keyword>
<feature type="binding site" evidence="9">
    <location>
        <begin position="431"/>
        <end position="434"/>
    </location>
    <ligand>
        <name>ATP</name>
        <dbReference type="ChEBI" id="CHEBI:30616"/>
    </ligand>
</feature>
<sequence length="510" mass="57058">MTTILTSVLMLKRCCPARFIGRKAFRNGRTTEHPRSYVRPSIAPKPTLDIKHIRLNPGLYSQNCVERNYASLEGNSWQIAELFGRWQTCEHEARRLRTRNNDLQAMLKQVVSKGKSKAASTTEILSKEAIIKEAKSLKVPLSGFEEEQKSIQQQIEDLAWGLPNLSSTSTPLGSTPHTVGYINEPPPPAEGVGISHVDIGTELQLLDFTAAATTSGWGWYYLINEGAMLEYALIQYALSVARKRGWMAVSPPSIVYTHMAAACGFQPRDQGEEQQIYTLEQLEKDKGRPSLALAGTAEIPLAAMKASQSIPDADLPLKVIGVNRCYRAEAGARGVDAKGLYRVHEFTKVEMFAWTLPDNCSGEHFGEPKPQQSQQIFEEMLDMQKEILESLGLHCRILEMPSNDLGASATRKQDIEAYFPSRQQKHEGWGEVSSLSNCTDYQTRRLATQVRIENKGGRLEFPYTLNGTALAVPRVLACLLENHWDAAEKSVRIPEVLRPWMDGAEFIKRR</sequence>
<dbReference type="RefSeq" id="XP_033600902.1">
    <property type="nucleotide sequence ID" value="XM_033743884.1"/>
</dbReference>
<keyword evidence="2" id="KW-0436">Ligase</keyword>
<evidence type="ECO:0000313" key="12">
    <source>
        <dbReference type="Proteomes" id="UP000799437"/>
    </source>
</evidence>
<evidence type="ECO:0000256" key="6">
    <source>
        <dbReference type="ARBA" id="ARBA00031113"/>
    </source>
</evidence>
<dbReference type="Gene3D" id="1.10.287.40">
    <property type="entry name" value="Serine-tRNA synthetase, tRNA binding domain"/>
    <property type="match status" value="1"/>
</dbReference>
<dbReference type="AlphaFoldDB" id="A0A6A6WBG7"/>
<keyword evidence="5" id="KW-0030">Aminoacyl-tRNA synthetase</keyword>
<proteinExistence type="predicted"/>
<dbReference type="InterPro" id="IPR010978">
    <property type="entry name" value="tRNA-bd_arm"/>
</dbReference>
<feature type="binding site" evidence="9">
    <location>
        <begin position="327"/>
        <end position="329"/>
    </location>
    <ligand>
        <name>ATP</name>
        <dbReference type="ChEBI" id="CHEBI:30616"/>
    </ligand>
</feature>
<dbReference type="EC" id="6.1.1.11" evidence="1"/>
<dbReference type="Gene3D" id="3.30.930.10">
    <property type="entry name" value="Bira Bifunctional Protein, Domain 2"/>
    <property type="match status" value="1"/>
</dbReference>
<dbReference type="GeneID" id="54484938"/>
<dbReference type="EMBL" id="ML996571">
    <property type="protein sequence ID" value="KAF2758451.1"/>
    <property type="molecule type" value="Genomic_DNA"/>
</dbReference>
<evidence type="ECO:0000256" key="7">
    <source>
        <dbReference type="ARBA" id="ARBA00034892"/>
    </source>
</evidence>
<evidence type="ECO:0000256" key="4">
    <source>
        <dbReference type="ARBA" id="ARBA00022840"/>
    </source>
</evidence>
<dbReference type="PROSITE" id="PS50862">
    <property type="entry name" value="AA_TRNA_LIGASE_II"/>
    <property type="match status" value="1"/>
</dbReference>
<feature type="domain" description="Aminoacyl-transfer RNA synthetases class-II family profile" evidence="10">
    <location>
        <begin position="233"/>
        <end position="494"/>
    </location>
</feature>
<accession>A0A6A6WBG7</accession>
<feature type="binding site" evidence="9">
    <location>
        <begin position="343"/>
        <end position="346"/>
    </location>
    <ligand>
        <name>ATP</name>
        <dbReference type="ChEBI" id="CHEBI:30616"/>
    </ligand>
</feature>
<gene>
    <name evidence="11" type="ORF">EJ05DRAFT_475759</name>
</gene>
<dbReference type="GO" id="GO:0006434">
    <property type="term" value="P:seryl-tRNA aminoacylation"/>
    <property type="evidence" value="ECO:0007669"/>
    <property type="project" value="InterPro"/>
</dbReference>
<evidence type="ECO:0000256" key="5">
    <source>
        <dbReference type="ARBA" id="ARBA00023146"/>
    </source>
</evidence>
<name>A0A6A6WBG7_9PEZI</name>
<protein>
    <recommendedName>
        <fullName evidence="1">serine--tRNA ligase</fullName>
        <ecNumber evidence="1">6.1.1.11</ecNumber>
    </recommendedName>
    <alternativeName>
        <fullName evidence="6">Seryl-tRNA synthetase</fullName>
    </alternativeName>
    <alternativeName>
        <fullName evidence="7">Seryl-tRNA(Ser) synthetase</fullName>
    </alternativeName>
</protein>
<evidence type="ECO:0000256" key="1">
    <source>
        <dbReference type="ARBA" id="ARBA00012840"/>
    </source>
</evidence>
<feature type="site" description="Important for serine binding" evidence="8">
    <location>
        <position position="468"/>
    </location>
</feature>
<dbReference type="PIRSF" id="PIRSF001529">
    <property type="entry name" value="Ser-tRNA-synth_IIa"/>
    <property type="match status" value="1"/>
</dbReference>
<dbReference type="UniPathway" id="UPA00906">
    <property type="reaction ID" value="UER00895"/>
</dbReference>
<keyword evidence="4 9" id="KW-0067">ATP-binding</keyword>
<feature type="binding site" evidence="8">
    <location>
        <position position="466"/>
    </location>
    <ligand>
        <name>L-serine</name>
        <dbReference type="ChEBI" id="CHEBI:33384"/>
    </ligand>
</feature>
<dbReference type="InterPro" id="IPR006195">
    <property type="entry name" value="aa-tRNA-synth_II"/>
</dbReference>
<evidence type="ECO:0000256" key="9">
    <source>
        <dbReference type="PIRSR" id="PIRSR001529-2"/>
    </source>
</evidence>
<dbReference type="SUPFAM" id="SSF55681">
    <property type="entry name" value="Class II aaRS and biotin synthetases"/>
    <property type="match status" value="1"/>
</dbReference>
<dbReference type="PANTHER" id="PTHR11778">
    <property type="entry name" value="SERYL-TRNA SYNTHETASE"/>
    <property type="match status" value="1"/>
</dbReference>
<organism evidence="11 12">
    <name type="scientific">Pseudovirgaria hyperparasitica</name>
    <dbReference type="NCBI Taxonomy" id="470096"/>
    <lineage>
        <taxon>Eukaryota</taxon>
        <taxon>Fungi</taxon>
        <taxon>Dikarya</taxon>
        <taxon>Ascomycota</taxon>
        <taxon>Pezizomycotina</taxon>
        <taxon>Dothideomycetes</taxon>
        <taxon>Dothideomycetes incertae sedis</taxon>
        <taxon>Acrospermales</taxon>
        <taxon>Acrospermaceae</taxon>
        <taxon>Pseudovirgaria</taxon>
    </lineage>
</organism>
<dbReference type="Pfam" id="PF00587">
    <property type="entry name" value="tRNA-synt_2b"/>
    <property type="match status" value="1"/>
</dbReference>
<evidence type="ECO:0000256" key="8">
    <source>
        <dbReference type="PIRSR" id="PIRSR001529-1"/>
    </source>
</evidence>
<dbReference type="OrthoDB" id="10264585at2759"/>
<dbReference type="InterPro" id="IPR045864">
    <property type="entry name" value="aa-tRNA-synth_II/BPL/LPL"/>
</dbReference>
<dbReference type="GO" id="GO:0004828">
    <property type="term" value="F:serine-tRNA ligase activity"/>
    <property type="evidence" value="ECO:0007669"/>
    <property type="project" value="UniProtKB-EC"/>
</dbReference>
<dbReference type="InterPro" id="IPR002317">
    <property type="entry name" value="Ser-tRNA-ligase_type_1"/>
</dbReference>
<evidence type="ECO:0000256" key="3">
    <source>
        <dbReference type="ARBA" id="ARBA00022741"/>
    </source>
</evidence>
<evidence type="ECO:0000313" key="11">
    <source>
        <dbReference type="EMBL" id="KAF2758451.1"/>
    </source>
</evidence>
<evidence type="ECO:0000259" key="10">
    <source>
        <dbReference type="PROSITE" id="PS50862"/>
    </source>
</evidence>
<dbReference type="FunFam" id="3.30.930.10:FF:000069">
    <property type="entry name" value="Seryl-tRNA synthetase"/>
    <property type="match status" value="1"/>
</dbReference>
<dbReference type="InterPro" id="IPR002314">
    <property type="entry name" value="aa-tRNA-synt_IIb"/>
</dbReference>
<dbReference type="InterPro" id="IPR015866">
    <property type="entry name" value="Ser-tRNA-synth_1_N"/>
</dbReference>
<dbReference type="PRINTS" id="PR00981">
    <property type="entry name" value="TRNASYNTHSER"/>
</dbReference>
<reference evidence="11" key="1">
    <citation type="journal article" date="2020" name="Stud. Mycol.">
        <title>101 Dothideomycetes genomes: a test case for predicting lifestyles and emergence of pathogens.</title>
        <authorList>
            <person name="Haridas S."/>
            <person name="Albert R."/>
            <person name="Binder M."/>
            <person name="Bloem J."/>
            <person name="Labutti K."/>
            <person name="Salamov A."/>
            <person name="Andreopoulos B."/>
            <person name="Baker S."/>
            <person name="Barry K."/>
            <person name="Bills G."/>
            <person name="Bluhm B."/>
            <person name="Cannon C."/>
            <person name="Castanera R."/>
            <person name="Culley D."/>
            <person name="Daum C."/>
            <person name="Ezra D."/>
            <person name="Gonzalez J."/>
            <person name="Henrissat B."/>
            <person name="Kuo A."/>
            <person name="Liang C."/>
            <person name="Lipzen A."/>
            <person name="Lutzoni F."/>
            <person name="Magnuson J."/>
            <person name="Mondo S."/>
            <person name="Nolan M."/>
            <person name="Ohm R."/>
            <person name="Pangilinan J."/>
            <person name="Park H.-J."/>
            <person name="Ramirez L."/>
            <person name="Alfaro M."/>
            <person name="Sun H."/>
            <person name="Tritt A."/>
            <person name="Yoshinaga Y."/>
            <person name="Zwiers L.-H."/>
            <person name="Turgeon B."/>
            <person name="Goodwin S."/>
            <person name="Spatafora J."/>
            <person name="Crous P."/>
            <person name="Grigoriev I."/>
        </authorList>
    </citation>
    <scope>NUCLEOTIDE SEQUENCE</scope>
    <source>
        <strain evidence="11">CBS 121739</strain>
    </source>
</reference>
<dbReference type="InterPro" id="IPR042103">
    <property type="entry name" value="SerRS_1_N_sf"/>
</dbReference>
<feature type="binding site" evidence="8">
    <location>
        <position position="327"/>
    </location>
    <ligand>
        <name>L-serine</name>
        <dbReference type="ChEBI" id="CHEBI:33384"/>
    </ligand>
</feature>
<feature type="binding site" evidence="8">
    <location>
        <position position="296"/>
    </location>
    <ligand>
        <name>L-serine</name>
        <dbReference type="ChEBI" id="CHEBI:33384"/>
    </ligand>
</feature>
<dbReference type="NCBIfam" id="TIGR00414">
    <property type="entry name" value="serS"/>
    <property type="match status" value="1"/>
</dbReference>
<dbReference type="Pfam" id="PF02403">
    <property type="entry name" value="Seryl_tRNA_N"/>
    <property type="match status" value="1"/>
</dbReference>
<dbReference type="SUPFAM" id="SSF46589">
    <property type="entry name" value="tRNA-binding arm"/>
    <property type="match status" value="1"/>
</dbReference>
<dbReference type="GO" id="GO:0005524">
    <property type="term" value="F:ATP binding"/>
    <property type="evidence" value="ECO:0007669"/>
    <property type="project" value="UniProtKB-KW"/>
</dbReference>
<feature type="binding site" evidence="8">
    <location>
        <position position="350"/>
    </location>
    <ligand>
        <name>L-serine</name>
        <dbReference type="ChEBI" id="CHEBI:33384"/>
    </ligand>
</feature>